<dbReference type="Pfam" id="PF03159">
    <property type="entry name" value="XRN_N"/>
    <property type="match status" value="1"/>
</dbReference>
<evidence type="ECO:0000256" key="5">
    <source>
        <dbReference type="ARBA" id="ARBA00022839"/>
    </source>
</evidence>
<feature type="domain" description="5'-3' exoribonuclease 1 D1" evidence="14">
    <location>
        <begin position="697"/>
        <end position="878"/>
    </location>
</feature>
<dbReference type="GO" id="GO:0005737">
    <property type="term" value="C:cytoplasm"/>
    <property type="evidence" value="ECO:0007669"/>
    <property type="project" value="UniProtKB-SubCell"/>
</dbReference>
<evidence type="ECO:0000256" key="1">
    <source>
        <dbReference type="ARBA" id="ARBA00004496"/>
    </source>
</evidence>
<evidence type="ECO:0000256" key="4">
    <source>
        <dbReference type="ARBA" id="ARBA00022801"/>
    </source>
</evidence>
<evidence type="ECO:0000259" key="15">
    <source>
        <dbReference type="Pfam" id="PF18334"/>
    </source>
</evidence>
<dbReference type="InterPro" id="IPR041106">
    <property type="entry name" value="XRN1_D2_D3"/>
</dbReference>
<comment type="subcellular location">
    <subcellularLocation>
        <location evidence="1 9">Cytoplasm</location>
    </subcellularLocation>
</comment>
<comment type="similarity">
    <text evidence="7 9">Belongs to the 5'-3' exonuclease family.</text>
</comment>
<keyword evidence="4 9" id="KW-0378">Hydrolase</keyword>
<dbReference type="GO" id="GO:0003723">
    <property type="term" value="F:RNA binding"/>
    <property type="evidence" value="ECO:0007669"/>
    <property type="project" value="UniProtKB-KW"/>
</dbReference>
<dbReference type="InterPro" id="IPR047008">
    <property type="entry name" value="XRN1_SH3_sf"/>
</dbReference>
<evidence type="ECO:0000313" key="16">
    <source>
        <dbReference type="EMBL" id="JAN31601.1"/>
    </source>
</evidence>
<keyword evidence="6 9" id="KW-0694">RNA-binding</keyword>
<evidence type="ECO:0000256" key="10">
    <source>
        <dbReference type="SAM" id="MobiDB-lite"/>
    </source>
</evidence>
<evidence type="ECO:0000259" key="13">
    <source>
        <dbReference type="Pfam" id="PF18129"/>
    </source>
</evidence>
<keyword evidence="5 9" id="KW-0269">Exonuclease</keyword>
<dbReference type="Gene3D" id="2.30.30.750">
    <property type="match status" value="1"/>
</dbReference>
<dbReference type="Pfam" id="PF18129">
    <property type="entry name" value="SH3_12"/>
    <property type="match status" value="1"/>
</dbReference>
<feature type="compositionally biased region" description="Polar residues" evidence="10">
    <location>
        <begin position="1586"/>
        <end position="1604"/>
    </location>
</feature>
<keyword evidence="3 9" id="KW-0540">Nuclease</keyword>
<evidence type="ECO:0000256" key="7">
    <source>
        <dbReference type="ARBA" id="ARBA00038299"/>
    </source>
</evidence>
<dbReference type="EMBL" id="GDIQ01067441">
    <property type="protein sequence ID" value="JAN27296.1"/>
    <property type="molecule type" value="Transcribed_RNA"/>
</dbReference>
<feature type="domain" description="Exoribonuclease Xrn1 D2/D3" evidence="15">
    <location>
        <begin position="888"/>
        <end position="1097"/>
    </location>
</feature>
<protein>
    <recommendedName>
        <fullName evidence="8 9">5'-3' exoribonuclease 1</fullName>
        <ecNumber evidence="9">3.1.13.-</ecNumber>
    </recommendedName>
</protein>
<dbReference type="Pfam" id="PF17846">
    <property type="entry name" value="XRN_M"/>
    <property type="match status" value="1"/>
</dbReference>
<dbReference type="Gene3D" id="1.25.40.1050">
    <property type="match status" value="1"/>
</dbReference>
<dbReference type="PIRSF" id="PIRSF006743">
    <property type="entry name" value="Exonuclease_Xnr1"/>
    <property type="match status" value="1"/>
</dbReference>
<dbReference type="InterPro" id="IPR041412">
    <property type="entry name" value="Xrn1_helical"/>
</dbReference>
<dbReference type="InterPro" id="IPR016494">
    <property type="entry name" value="5_3_exoribonuclease_1"/>
</dbReference>
<dbReference type="InterPro" id="IPR027073">
    <property type="entry name" value="5_3_exoribonuclease"/>
</dbReference>
<dbReference type="FunFam" id="1.25.40.1050:FF:000001">
    <property type="entry name" value="5'-3' exoribonuclease 1"/>
    <property type="match status" value="1"/>
</dbReference>
<dbReference type="PANTHER" id="PTHR12341">
    <property type="entry name" value="5'-&gt;3' EXORIBONUCLEASE"/>
    <property type="match status" value="1"/>
</dbReference>
<dbReference type="EC" id="3.1.13.-" evidence="9"/>
<dbReference type="InterPro" id="IPR004859">
    <property type="entry name" value="Xrn1_N"/>
</dbReference>
<organism evidence="16">
    <name type="scientific">Daphnia magna</name>
    <dbReference type="NCBI Taxonomy" id="35525"/>
    <lineage>
        <taxon>Eukaryota</taxon>
        <taxon>Metazoa</taxon>
        <taxon>Ecdysozoa</taxon>
        <taxon>Arthropoda</taxon>
        <taxon>Crustacea</taxon>
        <taxon>Branchiopoda</taxon>
        <taxon>Diplostraca</taxon>
        <taxon>Cladocera</taxon>
        <taxon>Anomopoda</taxon>
        <taxon>Daphniidae</taxon>
        <taxon>Daphnia</taxon>
    </lineage>
</organism>
<evidence type="ECO:0000259" key="14">
    <source>
        <dbReference type="Pfam" id="PF18332"/>
    </source>
</evidence>
<dbReference type="Pfam" id="PF18332">
    <property type="entry name" value="XRN1_D1"/>
    <property type="match status" value="1"/>
</dbReference>
<evidence type="ECO:0000259" key="11">
    <source>
        <dbReference type="Pfam" id="PF03159"/>
    </source>
</evidence>
<dbReference type="PANTHER" id="PTHR12341:SF7">
    <property type="entry name" value="5'-3' EXORIBONUCLEASE 1"/>
    <property type="match status" value="1"/>
</dbReference>
<reference evidence="16" key="1">
    <citation type="submission" date="2015-10" db="EMBL/GenBank/DDBJ databases">
        <title>EvidentialGene: Evidence-directed Construction of Complete mRNA Transcriptomes without Genomes.</title>
        <authorList>
            <person name="Gilbert D.G."/>
        </authorList>
    </citation>
    <scope>NUCLEOTIDE SEQUENCE</scope>
</reference>
<evidence type="ECO:0000256" key="6">
    <source>
        <dbReference type="ARBA" id="ARBA00022884"/>
    </source>
</evidence>
<dbReference type="InterPro" id="IPR040992">
    <property type="entry name" value="XRN1_D1"/>
</dbReference>
<feature type="compositionally biased region" description="Polar residues" evidence="10">
    <location>
        <begin position="1344"/>
        <end position="1364"/>
    </location>
</feature>
<evidence type="ECO:0000256" key="3">
    <source>
        <dbReference type="ARBA" id="ARBA00022722"/>
    </source>
</evidence>
<feature type="domain" description="5'-3' exoribonuclease 1 SH3-like" evidence="13">
    <location>
        <begin position="1139"/>
        <end position="1211"/>
    </location>
</feature>
<feature type="compositionally biased region" description="Acidic residues" evidence="10">
    <location>
        <begin position="432"/>
        <end position="461"/>
    </location>
</feature>
<evidence type="ECO:0000256" key="8">
    <source>
        <dbReference type="ARBA" id="ARBA00067318"/>
    </source>
</evidence>
<keyword evidence="2 9" id="KW-0963">Cytoplasm</keyword>
<dbReference type="InterPro" id="IPR047007">
    <property type="entry name" value="XRN1_D1_sf"/>
</dbReference>
<dbReference type="GO" id="GO:0000956">
    <property type="term" value="P:nuclear-transcribed mRNA catabolic process"/>
    <property type="evidence" value="ECO:0007669"/>
    <property type="project" value="InterPro"/>
</dbReference>
<feature type="region of interest" description="Disordered" evidence="10">
    <location>
        <begin position="1218"/>
        <end position="1380"/>
    </location>
</feature>
<feature type="domain" description="Xrn1 helical" evidence="12">
    <location>
        <begin position="274"/>
        <end position="651"/>
    </location>
</feature>
<dbReference type="GO" id="GO:0004534">
    <property type="term" value="F:5'-3' RNA exonuclease activity"/>
    <property type="evidence" value="ECO:0007669"/>
    <property type="project" value="UniProtKB-ARBA"/>
</dbReference>
<accession>A0A0N8BV00</accession>
<dbReference type="Gene3D" id="2.170.260.40">
    <property type="match status" value="1"/>
</dbReference>
<feature type="compositionally biased region" description="Polar residues" evidence="10">
    <location>
        <begin position="1648"/>
        <end position="1658"/>
    </location>
</feature>
<feature type="compositionally biased region" description="Polar residues" evidence="10">
    <location>
        <begin position="1250"/>
        <end position="1262"/>
    </location>
</feature>
<proteinExistence type="inferred from homology"/>
<sequence>MGVPKFYRWISERYPCLSETVKEYQIPEFDNLYLDMNGIIHNCSHPNDEDVHFRISEEKIFSDIFHYLEVLFRLIRPQKVFFMAIDGVAPRAKMNQQRGRRFRSAKEAEDKEKEAIRKGEVLPEEKRFDSNCITPGTEFMESLQQQLEFFVTNKVSTDPLWQNTQVILSGHQVPGEGEHKIMEFIRFQRSQPDYNAETRHCLYGLDADLMMLGLCSHEPYFSLLREEVRFGGKKNEKRITTPEETTFHLLHLSLFREYLDLEFASVKPKLKFPYDLEHIIDDWVLMGFLVGNDFIPNLPHFHINKGALPLLYTAYIEVLPTLDGYINENGMLNLPRFEKFMERLTLIDYEHFNDIYADVKWLESRHGRKKLVETEFDMKPLAPAPASDTASFLLAKAAEVEDMLREDSADSDENAVDKLLSTPLGVIKIGEDTEPDIDDEVEENDEEGESYVSDGDDYTSSDEDKQFQLEFKAHKRNYYMEKMEYSEVDSGVLRDQAEGYVLAIQWILHYYYNGVCSWSWYYPHHYAPYVSDVRNFANLELKYDLGQPFLPYEQLLGVLPAASKALLPVAHHSLMSSIDSPIIDYYPSNFQTDKNGKQQEWEAVVLIPFIDEKRLISAMKDCDSRLSEEERNRNRHGPMQVYIYTEEDLGECKAPAYFPPIAHNHALCKEITRDAFVMPPERLVKALHPRFNPDRFIPGFPSTKNLSFTATLKKSSICVFNMNTLNESLVLTLVQDSVPDIHDFGKRYCGNAVFVSWPHLQEARVVAVASTECKYSFEIESFGEGGSVNYKIDGEVRKMPMTPRDVDEWHLHEKEIRTRYANRWGVDIGTTHILIYAAPITGRKYVYTQNGRVTLEKQWSPIPIPYALQATVKELQVKEACVHQFSTLAEVFPPNSTCFMLGHPGYGLKGRVLSADKNLRGKIRIEFDNIHELEDEEAMKRSSQCHYMPGYVGAKRLGISTHLISRITGTIYLLLSPTEEEQNSCKPRRPRKVNVGLSLKFNKSKEEIPGWSKKADSGWLYSINTIKVLERYINEFPDFFDFLSQHTGSDDFTDEQVFGEGGTEKAHKLYEFVQTLACTKAERRGWGSDGIDSNTLSYLVKQGPPKVMKLKPLVMQVRPHLLYKPDLMSGSTPPDPSANYQLLDRVVNVRQGYSVPLGLRGTVIGIKNATKLMDVIYEILFDEEFSGALPNKGIQDAPNRIYHLPVWAMINLTHGIRQHTERERQGKPTAVVRPSGSGLGKQPQAAEGPSGNQPKQNYSSYKASLEHQPGQTRQVPQPKLLMRKKVENPPAPTPGTKSATSSVNHIPIKSAPSPSSLPSPFMDIWNSLVQQHEQQQQQQKQQQGSATTHVVNTQETPKQKQQFQSKKREPPVPVAPKLPSLQEAARNLPKITNLPKGPSAAPPVPLEQPINPHEVVVQAILPAEVALQAIPPPPLPTGISVPVGPSLSVQQLFDMASQSAITNHAVPRQPPPPVFSFCLQLMDVMQQKGFGLPVYNYLLLQDGSIMAEVSVLPLGVVGRCAAKSKNEAAEQAAAMALHNPIVMQPMVVPPTVHHPGNVMFVPHPPTMPFGAVRAPVPNSFVPMQVTRQSVQHQPRAQTHPLTPASSSSSEKQEMKEVPKTQVEQVPPVDKGEQFGSVASAETIGRAPIQNQPISSSRPPGSRLAIRFNGP</sequence>
<dbReference type="OrthoDB" id="372487at2759"/>
<feature type="region of interest" description="Disordered" evidence="10">
    <location>
        <begin position="431"/>
        <end position="461"/>
    </location>
</feature>
<feature type="compositionally biased region" description="Polar residues" evidence="10">
    <location>
        <begin position="1295"/>
        <end position="1304"/>
    </location>
</feature>
<dbReference type="SUPFAM" id="SSF54768">
    <property type="entry name" value="dsRNA-binding domain-like"/>
    <property type="match status" value="1"/>
</dbReference>
<name>A0A0N8BV00_9CRUS</name>
<evidence type="ECO:0000256" key="9">
    <source>
        <dbReference type="PIRNR" id="PIRNR006743"/>
    </source>
</evidence>
<dbReference type="GO" id="GO:0005634">
    <property type="term" value="C:nucleus"/>
    <property type="evidence" value="ECO:0007669"/>
    <property type="project" value="TreeGrafter"/>
</dbReference>
<dbReference type="InterPro" id="IPR041385">
    <property type="entry name" value="SH3_12"/>
</dbReference>
<feature type="compositionally biased region" description="Low complexity" evidence="10">
    <location>
        <begin position="1330"/>
        <end position="1343"/>
    </location>
</feature>
<dbReference type="GO" id="GO:0016075">
    <property type="term" value="P:rRNA catabolic process"/>
    <property type="evidence" value="ECO:0007669"/>
    <property type="project" value="TreeGrafter"/>
</dbReference>
<dbReference type="Pfam" id="PF18334">
    <property type="entry name" value="XRN1_D2_D3"/>
    <property type="match status" value="1"/>
</dbReference>
<evidence type="ECO:0000259" key="12">
    <source>
        <dbReference type="Pfam" id="PF17846"/>
    </source>
</evidence>
<dbReference type="Gene3D" id="3.40.50.12390">
    <property type="match status" value="2"/>
</dbReference>
<feature type="domain" description="Xrn1 N-terminal" evidence="11">
    <location>
        <begin position="1"/>
        <end position="227"/>
    </location>
</feature>
<dbReference type="FunFam" id="3.40.50.12390:FF:000002">
    <property type="entry name" value="5'-3' exoribonuclease 1"/>
    <property type="match status" value="1"/>
</dbReference>
<feature type="region of interest" description="Disordered" evidence="10">
    <location>
        <begin position="1586"/>
        <end position="1670"/>
    </location>
</feature>
<feature type="compositionally biased region" description="Low complexity" evidence="10">
    <location>
        <begin position="1307"/>
        <end position="1320"/>
    </location>
</feature>
<evidence type="ECO:0000256" key="2">
    <source>
        <dbReference type="ARBA" id="ARBA00022490"/>
    </source>
</evidence>
<dbReference type="CDD" id="cd18673">
    <property type="entry name" value="PIN_XRN1-2-like"/>
    <property type="match status" value="1"/>
</dbReference>
<dbReference type="EMBL" id="GDIQ01063136">
    <property type="protein sequence ID" value="JAN31601.1"/>
    <property type="molecule type" value="Transcribed_RNA"/>
</dbReference>